<protein>
    <submittedName>
        <fullName evidence="2">Uncharacterized protein</fullName>
    </submittedName>
</protein>
<organism evidence="2">
    <name type="scientific">Pristhesancus plagipennis</name>
    <name type="common">Common assassin bug</name>
    <dbReference type="NCBI Taxonomy" id="1955184"/>
    <lineage>
        <taxon>Eukaryota</taxon>
        <taxon>Metazoa</taxon>
        <taxon>Ecdysozoa</taxon>
        <taxon>Arthropoda</taxon>
        <taxon>Hexapoda</taxon>
        <taxon>Insecta</taxon>
        <taxon>Pterygota</taxon>
        <taxon>Neoptera</taxon>
        <taxon>Paraneoptera</taxon>
        <taxon>Hemiptera</taxon>
        <taxon>Heteroptera</taxon>
        <taxon>Panheteroptera</taxon>
        <taxon>Cimicomorpha</taxon>
        <taxon>Reduviidae</taxon>
        <taxon>Harpactorinae</taxon>
        <taxon>Harpactorini</taxon>
        <taxon>Pristhesancus</taxon>
    </lineage>
</organism>
<evidence type="ECO:0000313" key="2">
    <source>
        <dbReference type="EMBL" id="ATU82955.1"/>
    </source>
</evidence>
<dbReference type="SUPFAM" id="SSF57667">
    <property type="entry name" value="beta-beta-alpha zinc fingers"/>
    <property type="match status" value="1"/>
</dbReference>
<accession>A0A2K8JV68</accession>
<reference evidence="2" key="1">
    <citation type="submission" date="2016-10" db="EMBL/GenBank/DDBJ databases">
        <title>The assassin bug Pristhesancus plagipennis produces two different types of venom.</title>
        <authorList>
            <person name="Walker A.A."/>
            <person name="Herzig V."/>
            <person name="Jin J."/>
            <person name="Fry B.G."/>
            <person name="King G.F."/>
        </authorList>
    </citation>
    <scope>NUCLEOTIDE SEQUENCE</scope>
    <source>
        <tissue evidence="2">Venom/labial glands</tissue>
    </source>
</reference>
<name>A0A2K8JV68_PRIPG</name>
<dbReference type="AlphaFoldDB" id="A0A2K8JV68"/>
<dbReference type="EMBL" id="KY031204">
    <property type="protein sequence ID" value="ATU82955.1"/>
    <property type="molecule type" value="mRNA"/>
</dbReference>
<keyword evidence="1" id="KW-0732">Signal</keyword>
<proteinExistence type="evidence at transcript level"/>
<sequence>MSFLWLLYLCLLLWLNKTQTVVKLYKYNFCAYSSTQSSNLMKHKRKKHTFI</sequence>
<feature type="chain" id="PRO_5014707157" evidence="1">
    <location>
        <begin position="21"/>
        <end position="51"/>
    </location>
</feature>
<feature type="signal peptide" evidence="1">
    <location>
        <begin position="1"/>
        <end position="20"/>
    </location>
</feature>
<evidence type="ECO:0000256" key="1">
    <source>
        <dbReference type="SAM" id="SignalP"/>
    </source>
</evidence>
<dbReference type="Gene3D" id="3.30.160.60">
    <property type="entry name" value="Classic Zinc Finger"/>
    <property type="match status" value="1"/>
</dbReference>
<dbReference type="InterPro" id="IPR036236">
    <property type="entry name" value="Znf_C2H2_sf"/>
</dbReference>